<comment type="similarity">
    <text evidence="2 10">Belongs to the GSP M family.</text>
</comment>
<organism evidence="12 13">
    <name type="scientific">Aquipseudomonas ullengensis</name>
    <dbReference type="NCBI Taxonomy" id="2759166"/>
    <lineage>
        <taxon>Bacteria</taxon>
        <taxon>Pseudomonadati</taxon>
        <taxon>Pseudomonadota</taxon>
        <taxon>Gammaproteobacteria</taxon>
        <taxon>Pseudomonadales</taxon>
        <taxon>Pseudomonadaceae</taxon>
        <taxon>Aquipseudomonas</taxon>
    </lineage>
</organism>
<dbReference type="InterPro" id="IPR023229">
    <property type="entry name" value="T2SS_M_periplasmic_sf"/>
</dbReference>
<protein>
    <recommendedName>
        <fullName evidence="10">Type II secretion system protein M</fullName>
        <shortName evidence="10">T2SS protein M</shortName>
    </recommendedName>
    <alternativeName>
        <fullName evidence="10">General secretion pathway protein M</fullName>
    </alternativeName>
</protein>
<gene>
    <name evidence="12" type="ORF">H3H51_08415</name>
</gene>
<keyword evidence="3 10" id="KW-0813">Transport</keyword>
<keyword evidence="5 10" id="KW-0997">Cell inner membrane</keyword>
<evidence type="ECO:0000256" key="10">
    <source>
        <dbReference type="PIRNR" id="PIRNR006291"/>
    </source>
</evidence>
<dbReference type="InterPro" id="IPR007690">
    <property type="entry name" value="T2SS_GspM"/>
</dbReference>
<evidence type="ECO:0000256" key="1">
    <source>
        <dbReference type="ARBA" id="ARBA00004377"/>
    </source>
</evidence>
<evidence type="ECO:0000256" key="5">
    <source>
        <dbReference type="ARBA" id="ARBA00022519"/>
    </source>
</evidence>
<comment type="subcellular location">
    <subcellularLocation>
        <location evidence="1">Cell inner membrane</location>
        <topology evidence="1">Single-pass membrane protein</topology>
    </subcellularLocation>
</comment>
<dbReference type="GO" id="GO:0005886">
    <property type="term" value="C:plasma membrane"/>
    <property type="evidence" value="ECO:0007669"/>
    <property type="project" value="UniProtKB-SubCell"/>
</dbReference>
<evidence type="ECO:0000256" key="6">
    <source>
        <dbReference type="ARBA" id="ARBA00022692"/>
    </source>
</evidence>
<dbReference type="GO" id="GO:0015628">
    <property type="term" value="P:protein secretion by the type II secretion system"/>
    <property type="evidence" value="ECO:0007669"/>
    <property type="project" value="InterPro"/>
</dbReference>
<reference evidence="12 13" key="1">
    <citation type="submission" date="2020-08" db="EMBL/GenBank/DDBJ databases">
        <authorList>
            <person name="Kim C.M."/>
        </authorList>
    </citation>
    <scope>NUCLEOTIDE SEQUENCE [LARGE SCALE GENOMIC DNA]</scope>
    <source>
        <strain evidence="12 13">UL070</strain>
    </source>
</reference>
<evidence type="ECO:0000256" key="3">
    <source>
        <dbReference type="ARBA" id="ARBA00022448"/>
    </source>
</evidence>
<dbReference type="Gene3D" id="3.30.1360.100">
    <property type="entry name" value="General secretion pathway protein M, EpsM"/>
    <property type="match status" value="1"/>
</dbReference>
<dbReference type="Proteomes" id="UP000542720">
    <property type="component" value="Unassembled WGS sequence"/>
</dbReference>
<keyword evidence="6 11" id="KW-0812">Transmembrane</keyword>
<comment type="caution">
    <text evidence="12">The sequence shown here is derived from an EMBL/GenBank/DDBJ whole genome shotgun (WGS) entry which is preliminary data.</text>
</comment>
<sequence>MSALMRLTLPLQERLQQSGLLGRWQAMPSRDRLALTALGLFLLVALLYLLLWKPAAQQVIQARSHLQQQRELHRYLQEHAPQVRAQQGKPQVSLDPARLQGFVTASASSQGLSVERVDSQGDGGLQVSLQPSDFPRLLQWLMSLEEQGVQVDEAGLERADKGLVSSRLLLRSGS</sequence>
<evidence type="ECO:0000256" key="9">
    <source>
        <dbReference type="ARBA" id="ARBA00023136"/>
    </source>
</evidence>
<dbReference type="AlphaFoldDB" id="A0A7W4LKY5"/>
<keyword evidence="7 10" id="KW-0653">Protein transport</keyword>
<dbReference type="GO" id="GO:0015627">
    <property type="term" value="C:type II protein secretion system complex"/>
    <property type="evidence" value="ECO:0007669"/>
    <property type="project" value="InterPro"/>
</dbReference>
<dbReference type="SUPFAM" id="SSF103054">
    <property type="entry name" value="General secretion pathway protein M, EpsM"/>
    <property type="match status" value="1"/>
</dbReference>
<dbReference type="Pfam" id="PF04612">
    <property type="entry name" value="T2SSM"/>
    <property type="match status" value="1"/>
</dbReference>
<evidence type="ECO:0000256" key="8">
    <source>
        <dbReference type="ARBA" id="ARBA00022989"/>
    </source>
</evidence>
<keyword evidence="4 10" id="KW-1003">Cell membrane</keyword>
<keyword evidence="8 11" id="KW-1133">Transmembrane helix</keyword>
<comment type="function">
    <text evidence="10">Inner membrane component of the type II secretion system required for the energy-dependent secretion of extracellular factors such as proteases and toxins from the periplasm.</text>
</comment>
<dbReference type="EMBL" id="JACJUD010000002">
    <property type="protein sequence ID" value="MBB2495041.1"/>
    <property type="molecule type" value="Genomic_DNA"/>
</dbReference>
<proteinExistence type="inferred from homology"/>
<evidence type="ECO:0000256" key="4">
    <source>
        <dbReference type="ARBA" id="ARBA00022475"/>
    </source>
</evidence>
<evidence type="ECO:0000256" key="2">
    <source>
        <dbReference type="ARBA" id="ARBA00010637"/>
    </source>
</evidence>
<evidence type="ECO:0000256" key="11">
    <source>
        <dbReference type="SAM" id="Phobius"/>
    </source>
</evidence>
<evidence type="ECO:0000256" key="7">
    <source>
        <dbReference type="ARBA" id="ARBA00022927"/>
    </source>
</evidence>
<dbReference type="PIRSF" id="PIRSF006291">
    <property type="entry name" value="GspM"/>
    <property type="match status" value="1"/>
</dbReference>
<name>A0A7W4LKY5_9GAMM</name>
<keyword evidence="13" id="KW-1185">Reference proteome</keyword>
<evidence type="ECO:0000313" key="13">
    <source>
        <dbReference type="Proteomes" id="UP000542720"/>
    </source>
</evidence>
<feature type="transmembrane region" description="Helical" evidence="11">
    <location>
        <begin position="33"/>
        <end position="52"/>
    </location>
</feature>
<evidence type="ECO:0000313" key="12">
    <source>
        <dbReference type="EMBL" id="MBB2495041.1"/>
    </source>
</evidence>
<keyword evidence="9 10" id="KW-0472">Membrane</keyword>
<accession>A0A7W4LKY5</accession>